<sequence>MLLSQAAITILGGKGGVGKTTLAAAYALGLARSGLRTLVVSTDPAHSLGDAFATPLGDSPQPIAEVERLWGVQPDPEATVQRRVRTILDDAQEALPREVMPAVRRQLHHAAAGPGMAESALTDRLIDLIERVPGDWDRLVVDSAPTGHLLRMLDLPSLLTPWVQGLARQRERAVSAERRASGPLTAGAGGAADATSADDPLLQRLHERRHRLSSAAGRLREDALVRLVLTPRRMVLAETERAAQHLREGGFHLGPVILNQIPPEGDSEVLTAVRERFADHGVVELAMAQAEPTGAQRLAALARELGVAQ</sequence>
<dbReference type="EMBL" id="BAABDD010000007">
    <property type="protein sequence ID" value="GAA3740300.1"/>
    <property type="molecule type" value="Genomic_DNA"/>
</dbReference>
<gene>
    <name evidence="4" type="ORF">GCM10022402_20090</name>
</gene>
<dbReference type="Gene3D" id="3.40.50.300">
    <property type="entry name" value="P-loop containing nucleotide triphosphate hydrolases"/>
    <property type="match status" value="1"/>
</dbReference>
<keyword evidence="5" id="KW-1185">Reference proteome</keyword>
<dbReference type="PANTHER" id="PTHR10803:SF3">
    <property type="entry name" value="ATPASE GET3"/>
    <property type="match status" value="1"/>
</dbReference>
<dbReference type="Proteomes" id="UP001500908">
    <property type="component" value="Unassembled WGS sequence"/>
</dbReference>
<feature type="compositionally biased region" description="Low complexity" evidence="2">
    <location>
        <begin position="181"/>
        <end position="196"/>
    </location>
</feature>
<evidence type="ECO:0000313" key="5">
    <source>
        <dbReference type="Proteomes" id="UP001500908"/>
    </source>
</evidence>
<dbReference type="CDD" id="cd02035">
    <property type="entry name" value="ArsA"/>
    <property type="match status" value="1"/>
</dbReference>
<reference evidence="5" key="1">
    <citation type="journal article" date="2019" name="Int. J. Syst. Evol. Microbiol.">
        <title>The Global Catalogue of Microorganisms (GCM) 10K type strain sequencing project: providing services to taxonomists for standard genome sequencing and annotation.</title>
        <authorList>
            <consortium name="The Broad Institute Genomics Platform"/>
            <consortium name="The Broad Institute Genome Sequencing Center for Infectious Disease"/>
            <person name="Wu L."/>
            <person name="Ma J."/>
        </authorList>
    </citation>
    <scope>NUCLEOTIDE SEQUENCE [LARGE SCALE GENOMIC DNA]</scope>
    <source>
        <strain evidence="5">JCM 17137</strain>
    </source>
</reference>
<feature type="region of interest" description="Disordered" evidence="2">
    <location>
        <begin position="173"/>
        <end position="196"/>
    </location>
</feature>
<evidence type="ECO:0000313" key="4">
    <source>
        <dbReference type="EMBL" id="GAA3740300.1"/>
    </source>
</evidence>
<name>A0ABP7FHV9_9ACTN</name>
<evidence type="ECO:0000259" key="3">
    <source>
        <dbReference type="Pfam" id="PF02374"/>
    </source>
</evidence>
<comment type="similarity">
    <text evidence="1">Belongs to the arsA ATPase family.</text>
</comment>
<proteinExistence type="inferred from homology"/>
<dbReference type="InterPro" id="IPR016300">
    <property type="entry name" value="ATPase_ArsA/GET3"/>
</dbReference>
<evidence type="ECO:0000256" key="1">
    <source>
        <dbReference type="ARBA" id="ARBA00011040"/>
    </source>
</evidence>
<dbReference type="NCBIfam" id="TIGR00345">
    <property type="entry name" value="GET3_arsA_TRC40"/>
    <property type="match status" value="1"/>
</dbReference>
<dbReference type="InterPro" id="IPR025723">
    <property type="entry name" value="ArsA/GET3_ATPase-like"/>
</dbReference>
<accession>A0ABP7FHV9</accession>
<feature type="domain" description="ArsA/GET3 Anion-transporting ATPase-like" evidence="3">
    <location>
        <begin position="9"/>
        <end position="305"/>
    </location>
</feature>
<dbReference type="InterPro" id="IPR027417">
    <property type="entry name" value="P-loop_NTPase"/>
</dbReference>
<comment type="caution">
    <text evidence="4">The sequence shown here is derived from an EMBL/GenBank/DDBJ whole genome shotgun (WGS) entry which is preliminary data.</text>
</comment>
<dbReference type="Pfam" id="PF02374">
    <property type="entry name" value="ArsA_ATPase"/>
    <property type="match status" value="1"/>
</dbReference>
<evidence type="ECO:0000256" key="2">
    <source>
        <dbReference type="SAM" id="MobiDB-lite"/>
    </source>
</evidence>
<dbReference type="SUPFAM" id="SSF52540">
    <property type="entry name" value="P-loop containing nucleoside triphosphate hydrolases"/>
    <property type="match status" value="1"/>
</dbReference>
<protein>
    <submittedName>
        <fullName evidence="4">TRC40/GET3/ArsA family transport-energizing ATPase</fullName>
    </submittedName>
</protein>
<organism evidence="4 5">
    <name type="scientific">Salinactinospora qingdaonensis</name>
    <dbReference type="NCBI Taxonomy" id="702744"/>
    <lineage>
        <taxon>Bacteria</taxon>
        <taxon>Bacillati</taxon>
        <taxon>Actinomycetota</taxon>
        <taxon>Actinomycetes</taxon>
        <taxon>Streptosporangiales</taxon>
        <taxon>Nocardiopsidaceae</taxon>
        <taxon>Salinactinospora</taxon>
    </lineage>
</organism>
<dbReference type="PANTHER" id="PTHR10803">
    <property type="entry name" value="ARSENICAL PUMP-DRIVING ATPASE ARSENITE-TRANSLOCATING ATPASE"/>
    <property type="match status" value="1"/>
</dbReference>